<dbReference type="FunFam" id="3.40.50.300:FF:000640">
    <property type="entry name" value="MoxR family ATPase"/>
    <property type="match status" value="1"/>
</dbReference>
<evidence type="ECO:0000256" key="1">
    <source>
        <dbReference type="ARBA" id="ARBA00022741"/>
    </source>
</evidence>
<reference evidence="6 7" key="1">
    <citation type="submission" date="2017-05" db="EMBL/GenBank/DDBJ databases">
        <title>Complete genome sequence of Streptomyces sp. SCSIO 03032 revealed the diverse biosynthetic pathways for its bioactive secondary metabolites.</title>
        <authorList>
            <person name="Ma L."/>
            <person name="Zhu Y."/>
            <person name="Zhang W."/>
            <person name="Zhang G."/>
            <person name="Tian X."/>
            <person name="Zhang S."/>
            <person name="Zhang C."/>
        </authorList>
    </citation>
    <scope>NUCLEOTIDE SEQUENCE [LARGE SCALE GENOMIC DNA]</scope>
    <source>
        <strain evidence="6 7">SCSIO 03032</strain>
    </source>
</reference>
<feature type="domain" description="ChlI/MoxR AAA lid" evidence="5">
    <location>
        <begin position="240"/>
        <end position="310"/>
    </location>
</feature>
<dbReference type="PANTHER" id="PTHR42759:SF1">
    <property type="entry name" value="MAGNESIUM-CHELATASE SUBUNIT CHLD"/>
    <property type="match status" value="1"/>
</dbReference>
<evidence type="ECO:0000313" key="6">
    <source>
        <dbReference type="EMBL" id="ARQ70390.1"/>
    </source>
</evidence>
<dbReference type="OrthoDB" id="9808397at2"/>
<dbReference type="GO" id="GO:0016887">
    <property type="term" value="F:ATP hydrolysis activity"/>
    <property type="evidence" value="ECO:0007669"/>
    <property type="project" value="InterPro"/>
</dbReference>
<dbReference type="SUPFAM" id="SSF52540">
    <property type="entry name" value="P-loop containing nucleoside triphosphate hydrolases"/>
    <property type="match status" value="1"/>
</dbReference>
<dbReference type="Pfam" id="PF07726">
    <property type="entry name" value="AAA_3"/>
    <property type="match status" value="1"/>
</dbReference>
<dbReference type="InterPro" id="IPR041628">
    <property type="entry name" value="ChlI/MoxR_AAA_lid"/>
</dbReference>
<sequence>MTAPPPEGPRAALEALRTEIGKAVVGQDAAVTGLVVALLCRGHVLLEGVPGVAKTLLVRTLATALDLGTKRVQFTPDLMPSDVTGSLVYDARTAEFSFQPGPVFTHLMLADEINRTPPKTQASLLEAMEERQVTVDGTPRPLPEPFMVAATQNPVEYEGTYPLPEAQLDRFLLKLLLPLPDRAQEIDVLTRHAAGFDPRDLDAAGVRPVAGPAELAAARTEVAKVSVSPEVAGYVVDVCRATRDSPSLALGASPRGATALLATARAWAWLSGRDYVTPDDVKALALPTLRHRVRLRPEAEMEGVTSDSVITGLLARVPVPR</sequence>
<gene>
    <name evidence="6" type="ORF">CAG99_17455</name>
</gene>
<organism evidence="6 7">
    <name type="scientific">Streptomyces marincola</name>
    <dbReference type="NCBI Taxonomy" id="2878388"/>
    <lineage>
        <taxon>Bacteria</taxon>
        <taxon>Bacillati</taxon>
        <taxon>Actinomycetota</taxon>
        <taxon>Actinomycetes</taxon>
        <taxon>Kitasatosporales</taxon>
        <taxon>Streptomycetaceae</taxon>
        <taxon>Streptomyces</taxon>
    </lineage>
</organism>
<proteinExistence type="inferred from homology"/>
<evidence type="ECO:0000256" key="2">
    <source>
        <dbReference type="ARBA" id="ARBA00022840"/>
    </source>
</evidence>
<feature type="domain" description="ATPase AAA-3" evidence="4">
    <location>
        <begin position="43"/>
        <end position="173"/>
    </location>
</feature>
<dbReference type="InterPro" id="IPR027417">
    <property type="entry name" value="P-loop_NTPase"/>
</dbReference>
<dbReference type="InterPro" id="IPR050764">
    <property type="entry name" value="CbbQ/NirQ/NorQ/GpvN"/>
</dbReference>
<dbReference type="GO" id="GO:0005524">
    <property type="term" value="F:ATP binding"/>
    <property type="evidence" value="ECO:0007669"/>
    <property type="project" value="UniProtKB-KW"/>
</dbReference>
<dbReference type="RefSeq" id="WP_086160246.1">
    <property type="nucleotide sequence ID" value="NZ_CP021121.1"/>
</dbReference>
<dbReference type="AlphaFoldDB" id="A0A1W7D1E6"/>
<comment type="similarity">
    <text evidence="3">Belongs to the MoxR family.</text>
</comment>
<protein>
    <submittedName>
        <fullName evidence="6">AAA family ATPase</fullName>
    </submittedName>
</protein>
<evidence type="ECO:0000256" key="3">
    <source>
        <dbReference type="ARBA" id="ARBA00061607"/>
    </source>
</evidence>
<dbReference type="Proteomes" id="UP000194218">
    <property type="component" value="Chromosome"/>
</dbReference>
<dbReference type="InterPro" id="IPR011703">
    <property type="entry name" value="ATPase_AAA-3"/>
</dbReference>
<dbReference type="Gene3D" id="3.40.50.300">
    <property type="entry name" value="P-loop containing nucleotide triphosphate hydrolases"/>
    <property type="match status" value="1"/>
</dbReference>
<dbReference type="KEGG" id="smao:CAG99_17455"/>
<dbReference type="Pfam" id="PF17863">
    <property type="entry name" value="AAA_lid_2"/>
    <property type="match status" value="1"/>
</dbReference>
<evidence type="ECO:0000259" key="4">
    <source>
        <dbReference type="Pfam" id="PF07726"/>
    </source>
</evidence>
<evidence type="ECO:0000259" key="5">
    <source>
        <dbReference type="Pfam" id="PF17863"/>
    </source>
</evidence>
<keyword evidence="2" id="KW-0067">ATP-binding</keyword>
<name>A0A1W7D1E6_9ACTN</name>
<accession>A0A1W7D1E6</accession>
<dbReference type="Gene3D" id="1.10.8.80">
    <property type="entry name" value="Magnesium chelatase subunit I, C-Terminal domain"/>
    <property type="match status" value="1"/>
</dbReference>
<dbReference type="PIRSF" id="PIRSF002849">
    <property type="entry name" value="AAA_ATPase_chaperone_MoxR_prd"/>
    <property type="match status" value="1"/>
</dbReference>
<keyword evidence="7" id="KW-1185">Reference proteome</keyword>
<keyword evidence="1" id="KW-0547">Nucleotide-binding</keyword>
<dbReference type="PANTHER" id="PTHR42759">
    <property type="entry name" value="MOXR FAMILY PROTEIN"/>
    <property type="match status" value="1"/>
</dbReference>
<dbReference type="EMBL" id="CP021121">
    <property type="protein sequence ID" value="ARQ70390.1"/>
    <property type="molecule type" value="Genomic_DNA"/>
</dbReference>
<evidence type="ECO:0000313" key="7">
    <source>
        <dbReference type="Proteomes" id="UP000194218"/>
    </source>
</evidence>